<dbReference type="SUPFAM" id="SSF56784">
    <property type="entry name" value="HAD-like"/>
    <property type="match status" value="1"/>
</dbReference>
<dbReference type="InParanoid" id="A0A5J5F8G6"/>
<dbReference type="NCBIfam" id="TIGR01460">
    <property type="entry name" value="HAD-SF-IIA"/>
    <property type="match status" value="1"/>
</dbReference>
<dbReference type="PANTHER" id="PTHR14269">
    <property type="entry name" value="CDP-DIACYLGLYCEROL--GLYCEROL-3-PHOSPHATE 3-PHOSPHATIDYLTRANSFERASE-RELATED"/>
    <property type="match status" value="1"/>
</dbReference>
<evidence type="ECO:0000313" key="1">
    <source>
        <dbReference type="EMBL" id="KAA8912911.1"/>
    </source>
</evidence>
<proteinExistence type="predicted"/>
<dbReference type="Gene3D" id="3.40.50.1000">
    <property type="entry name" value="HAD superfamily/HAD-like"/>
    <property type="match status" value="2"/>
</dbReference>
<reference evidence="1 2" key="1">
    <citation type="submission" date="2019-09" db="EMBL/GenBank/DDBJ databases">
        <title>Draft genome of the ectomycorrhizal ascomycete Sphaerosporella brunnea.</title>
        <authorList>
            <consortium name="DOE Joint Genome Institute"/>
            <person name="Benucci G.M."/>
            <person name="Marozzi G."/>
            <person name="Antonielli L."/>
            <person name="Sanchez S."/>
            <person name="Marco P."/>
            <person name="Wang X."/>
            <person name="Falini L.B."/>
            <person name="Barry K."/>
            <person name="Haridas S."/>
            <person name="Lipzen A."/>
            <person name="Labutti K."/>
            <person name="Grigoriev I.V."/>
            <person name="Murat C."/>
            <person name="Martin F."/>
            <person name="Albertini E."/>
            <person name="Donnini D."/>
            <person name="Bonito G."/>
        </authorList>
    </citation>
    <scope>NUCLEOTIDE SEQUENCE [LARGE SCALE GENOMIC DNA]</scope>
    <source>
        <strain evidence="1 2">Sb_GMNB300</strain>
    </source>
</reference>
<dbReference type="NCBIfam" id="TIGR01456">
    <property type="entry name" value="CECR5"/>
    <property type="match status" value="1"/>
</dbReference>
<comment type="caution">
    <text evidence="1">The sequence shown here is derived from an EMBL/GenBank/DDBJ whole genome shotgun (WGS) entry which is preliminary data.</text>
</comment>
<dbReference type="InterPro" id="IPR006353">
    <property type="entry name" value="HAD-SF_hydro_IIA_CECR5"/>
</dbReference>
<keyword evidence="2" id="KW-1185">Reference proteome</keyword>
<dbReference type="AlphaFoldDB" id="A0A5J5F8G6"/>
<dbReference type="GO" id="GO:0046474">
    <property type="term" value="P:glycerophospholipid biosynthetic process"/>
    <property type="evidence" value="ECO:0007669"/>
    <property type="project" value="TreeGrafter"/>
</dbReference>
<dbReference type="InterPro" id="IPR050324">
    <property type="entry name" value="CDP-alcohol_PTase-I"/>
</dbReference>
<dbReference type="InterPro" id="IPR023214">
    <property type="entry name" value="HAD_sf"/>
</dbReference>
<gene>
    <name evidence="1" type="ORF">FN846DRAFT_932212</name>
</gene>
<accession>A0A5J5F8G6</accession>
<protein>
    <submittedName>
        <fullName evidence="1">HAD-like domain-containing protein</fullName>
    </submittedName>
</protein>
<name>A0A5J5F8G6_9PEZI</name>
<dbReference type="EMBL" id="VXIS01000019">
    <property type="protein sequence ID" value="KAA8912911.1"/>
    <property type="molecule type" value="Genomic_DNA"/>
</dbReference>
<dbReference type="FunCoup" id="A0A5J5F8G6">
    <property type="interactions" value="266"/>
</dbReference>
<dbReference type="GO" id="GO:0005739">
    <property type="term" value="C:mitochondrion"/>
    <property type="evidence" value="ECO:0007669"/>
    <property type="project" value="TreeGrafter"/>
</dbReference>
<dbReference type="OrthoDB" id="10251048at2759"/>
<dbReference type="Pfam" id="PF13242">
    <property type="entry name" value="Hydrolase_like"/>
    <property type="match status" value="1"/>
</dbReference>
<dbReference type="InterPro" id="IPR006357">
    <property type="entry name" value="HAD-SF_hydro_IIA"/>
</dbReference>
<sequence>MSFLTLAFRPCSRTIARKPFPSGVVAARQLHQTLPCARRNKPVEIPYENPLPPVPDRGEAPDYAFVFDIDGVLVHGSNPLPRAKETLEYLHDNHIPYMLLTNGGGYSEAAQVQQLNQRLRMRAFISEQQFVQSHTPFKEHASSPHLRTVLVLGGVKENVKEVAKGYGFRNVVIPADFLKSFQGVSPFTDKSHYSQFGTKLPKNLPKVDAVLVFNDPRDWALDIQVVVDVLLSEGGQVGTRRRVEDVIRDGHLPVYFSNPDLWWANEYQHARLGQRAFRAALEGVWRSITGGQELKATTIGKPHQPTYEFAEDTLTRWRARKLKQLGAFMDHPELKRVYMVGDNPASDIAGANSYKSPRGTDWVSVLVRTGVFREGDSDGGAKAVVDNVEEAVRWAIEEERDLKA</sequence>
<evidence type="ECO:0000313" key="2">
    <source>
        <dbReference type="Proteomes" id="UP000326924"/>
    </source>
</evidence>
<dbReference type="Pfam" id="PF13344">
    <property type="entry name" value="Hydrolase_6"/>
    <property type="match status" value="1"/>
</dbReference>
<organism evidence="1 2">
    <name type="scientific">Sphaerosporella brunnea</name>
    <dbReference type="NCBI Taxonomy" id="1250544"/>
    <lineage>
        <taxon>Eukaryota</taxon>
        <taxon>Fungi</taxon>
        <taxon>Dikarya</taxon>
        <taxon>Ascomycota</taxon>
        <taxon>Pezizomycotina</taxon>
        <taxon>Pezizomycetes</taxon>
        <taxon>Pezizales</taxon>
        <taxon>Pyronemataceae</taxon>
        <taxon>Sphaerosporella</taxon>
    </lineage>
</organism>
<dbReference type="Proteomes" id="UP000326924">
    <property type="component" value="Unassembled WGS sequence"/>
</dbReference>
<dbReference type="InterPro" id="IPR036412">
    <property type="entry name" value="HAD-like_sf"/>
</dbReference>
<dbReference type="PANTHER" id="PTHR14269:SF57">
    <property type="entry name" value="SUPERFAMILY HYDROLASE, PUTATIVE (AFU_ORTHOLOGUE AFUA_2G02580)-RELATED"/>
    <property type="match status" value="1"/>
</dbReference>